<accession>A0A8H4CC32</accession>
<proteinExistence type="predicted"/>
<dbReference type="GeneID" id="69012607"/>
<keyword evidence="3" id="KW-1185">Reference proteome</keyword>
<feature type="region of interest" description="Disordered" evidence="1">
    <location>
        <begin position="1"/>
        <end position="40"/>
    </location>
</feature>
<dbReference type="RefSeq" id="XP_045260459.1">
    <property type="nucleotide sequence ID" value="XM_045405478.1"/>
</dbReference>
<evidence type="ECO:0000313" key="2">
    <source>
        <dbReference type="EMBL" id="KAF3801300.1"/>
    </source>
</evidence>
<gene>
    <name evidence="2" type="ORF">GCG54_00005456</name>
</gene>
<dbReference type="EMBL" id="WVTB01000067">
    <property type="protein sequence ID" value="KAF3801300.1"/>
    <property type="molecule type" value="Genomic_DNA"/>
</dbReference>
<evidence type="ECO:0000313" key="3">
    <source>
        <dbReference type="Proteomes" id="UP000613401"/>
    </source>
</evidence>
<reference evidence="2" key="1">
    <citation type="journal article" date="2020" name="Phytopathology">
        <title>Genome sequence and comparative analysis of Colletotrichum gloeosporioides isolated from Liriodendron leaves.</title>
        <authorList>
            <person name="Fu F.F."/>
            <person name="Hao Z."/>
            <person name="Wang P."/>
            <person name="Lu Y."/>
            <person name="Xue L.J."/>
            <person name="Wei G."/>
            <person name="Tian Y."/>
            <person name="Baishi H."/>
            <person name="Xu H."/>
            <person name="Shi J."/>
            <person name="Cheng T."/>
            <person name="Wang G."/>
            <person name="Yi Y."/>
            <person name="Chen J."/>
        </authorList>
    </citation>
    <scope>NUCLEOTIDE SEQUENCE</scope>
    <source>
        <strain evidence="2">Lc1</strain>
    </source>
</reference>
<comment type="caution">
    <text evidence="2">The sequence shown here is derived from an EMBL/GenBank/DDBJ whole genome shotgun (WGS) entry which is preliminary data.</text>
</comment>
<dbReference type="Proteomes" id="UP000613401">
    <property type="component" value="Unassembled WGS sequence"/>
</dbReference>
<protein>
    <submittedName>
        <fullName evidence="2">Uncharacterized protein</fullName>
    </submittedName>
</protein>
<organism evidence="2 3">
    <name type="scientific">Colletotrichum gloeosporioides</name>
    <name type="common">Anthracnose fungus</name>
    <name type="synonym">Glomerella cingulata</name>
    <dbReference type="NCBI Taxonomy" id="474922"/>
    <lineage>
        <taxon>Eukaryota</taxon>
        <taxon>Fungi</taxon>
        <taxon>Dikarya</taxon>
        <taxon>Ascomycota</taxon>
        <taxon>Pezizomycotina</taxon>
        <taxon>Sordariomycetes</taxon>
        <taxon>Hypocreomycetidae</taxon>
        <taxon>Glomerellales</taxon>
        <taxon>Glomerellaceae</taxon>
        <taxon>Colletotrichum</taxon>
        <taxon>Colletotrichum gloeosporioides species complex</taxon>
    </lineage>
</organism>
<dbReference type="AlphaFoldDB" id="A0A8H4CC32"/>
<evidence type="ECO:0000256" key="1">
    <source>
        <dbReference type="SAM" id="MobiDB-lite"/>
    </source>
</evidence>
<sequence length="114" mass="12358">MASTGASAVDEDQTPLTGHRVVGLGERVAGRNGGSGGDPARCALSSRMTFTARWNLARPGHPRGCGVCSIRRALDSYCTWKSSVDINHQSLRPRIMISHFQLHPRPPHSFLVPI</sequence>
<reference evidence="2" key="2">
    <citation type="submission" date="2020-03" db="EMBL/GenBank/DDBJ databases">
        <authorList>
            <person name="Fu F.-F."/>
            <person name="Chen J."/>
        </authorList>
    </citation>
    <scope>NUCLEOTIDE SEQUENCE</scope>
    <source>
        <strain evidence="2">Lc1</strain>
    </source>
</reference>
<name>A0A8H4CC32_COLGL</name>